<comment type="caution">
    <text evidence="1">The sequence shown here is derived from an EMBL/GenBank/DDBJ whole genome shotgun (WGS) entry which is preliminary data.</text>
</comment>
<dbReference type="RefSeq" id="WP_309653526.1">
    <property type="nucleotide sequence ID" value="NZ_JARWAK010000013.1"/>
</dbReference>
<organism evidence="1 2">
    <name type="scientific">Halomonas koreensis</name>
    <dbReference type="NCBI Taxonomy" id="245385"/>
    <lineage>
        <taxon>Bacteria</taxon>
        <taxon>Pseudomonadati</taxon>
        <taxon>Pseudomonadota</taxon>
        <taxon>Gammaproteobacteria</taxon>
        <taxon>Oceanospirillales</taxon>
        <taxon>Halomonadaceae</taxon>
        <taxon>Halomonas</taxon>
    </lineage>
</organism>
<proteinExistence type="predicted"/>
<accession>A0ABU1G4W4</accession>
<evidence type="ECO:0000313" key="2">
    <source>
        <dbReference type="Proteomes" id="UP001264519"/>
    </source>
</evidence>
<name>A0ABU1G4W4_9GAMM</name>
<gene>
    <name evidence="1" type="ORF">QC818_14225</name>
</gene>
<evidence type="ECO:0000313" key="1">
    <source>
        <dbReference type="EMBL" id="MDR5867945.1"/>
    </source>
</evidence>
<sequence length="46" mass="5210">MFDLGECEKCDEPAVVVSDDGEALCQDCIFEQTCEDMFGDPWEDDE</sequence>
<keyword evidence="2" id="KW-1185">Reference proteome</keyword>
<protein>
    <submittedName>
        <fullName evidence="1">Uncharacterized protein</fullName>
    </submittedName>
</protein>
<dbReference type="EMBL" id="JARWAK010000013">
    <property type="protein sequence ID" value="MDR5867945.1"/>
    <property type="molecule type" value="Genomic_DNA"/>
</dbReference>
<dbReference type="Proteomes" id="UP001264519">
    <property type="component" value="Unassembled WGS sequence"/>
</dbReference>
<reference evidence="1 2" key="1">
    <citation type="submission" date="2023-04" db="EMBL/GenBank/DDBJ databases">
        <title>A long-awaited taxogenomic arrangement of the family Halomonadaceae.</title>
        <authorList>
            <person name="De La Haba R."/>
            <person name="Chuvochina M."/>
            <person name="Wittouck S."/>
            <person name="Arahal D.R."/>
            <person name="Sanchez-Porro C."/>
            <person name="Hugenholtz P."/>
            <person name="Ventosa A."/>
        </authorList>
    </citation>
    <scope>NUCLEOTIDE SEQUENCE [LARGE SCALE GENOMIC DNA]</scope>
    <source>
        <strain evidence="1 2">DSM 23530</strain>
    </source>
</reference>